<keyword evidence="2" id="KW-1185">Reference proteome</keyword>
<sequence>MAIEKSCYIDGIPGTERLVDLDHDQQQKHLNENSSIILIPQPTEYARDPLTWKRWKKFYHLAVISYYAFCFALNENTLGAAWDVVASDLGINMTNMNGGSSLNYLLLGFFNILWTPMAMKVGRKPVYILTSLLVIITMSWSRKMTGVTQWFINNLINGMGTAGYQATIQLTIFDMFYVHERGRMLAVYLFSKDLGAAIGLISGGRMNDTMGWRWSQVLVGIMTAGAVIVFIFAFEETLFPRFLFTTANGQSVINGDSHKIESTMDVVNEADTKKNQAITHVDVLSNEDVTSNALVAECRTRKRTYKEILKPWTYYPEDKTTFWMYFRRPFALLFFPNIIIPAFQFAFACTGGIVTFNTVAEILSDDPYDYSSTMVGVMCIGTVVGNIVGWLVGSSSDYVVLYLARKNHGIKEPEMRLYAMVFPCCFAFIGYMMYGWGAQRGDPWIVIVIGMGALTATEVSTCSIVTSYAMDCFRGVGGELVVVLAMCNSLVNFAFSYSVQPFIDATNYGYTGLFFALMVLSVLLLSIPTLIYGKKWRSRWAERYYHFLEEGIQYNN</sequence>
<dbReference type="EMBL" id="BSXS01008529">
    <property type="protein sequence ID" value="GME92814.1"/>
    <property type="molecule type" value="Genomic_DNA"/>
</dbReference>
<evidence type="ECO:0000313" key="2">
    <source>
        <dbReference type="Proteomes" id="UP001165064"/>
    </source>
</evidence>
<reference evidence="1" key="1">
    <citation type="submission" date="2023-04" db="EMBL/GenBank/DDBJ databases">
        <title>Ambrosiozyma monospora NBRC 10751.</title>
        <authorList>
            <person name="Ichikawa N."/>
            <person name="Sato H."/>
            <person name="Tonouchi N."/>
        </authorList>
    </citation>
    <scope>NUCLEOTIDE SEQUENCE</scope>
    <source>
        <strain evidence="1">NBRC 10751</strain>
    </source>
</reference>
<comment type="caution">
    <text evidence="1">The sequence shown here is derived from an EMBL/GenBank/DDBJ whole genome shotgun (WGS) entry which is preliminary data.</text>
</comment>
<gene>
    <name evidence="1" type="ORF">Amon02_000917000</name>
</gene>
<organism evidence="1 2">
    <name type="scientific">Ambrosiozyma monospora</name>
    <name type="common">Yeast</name>
    <name type="synonym">Endomycopsis monosporus</name>
    <dbReference type="NCBI Taxonomy" id="43982"/>
    <lineage>
        <taxon>Eukaryota</taxon>
        <taxon>Fungi</taxon>
        <taxon>Dikarya</taxon>
        <taxon>Ascomycota</taxon>
        <taxon>Saccharomycotina</taxon>
        <taxon>Pichiomycetes</taxon>
        <taxon>Pichiales</taxon>
        <taxon>Pichiaceae</taxon>
        <taxon>Ambrosiozyma</taxon>
    </lineage>
</organism>
<proteinExistence type="predicted"/>
<name>A0ACB5TS86_AMBMO</name>
<accession>A0ACB5TS86</accession>
<evidence type="ECO:0000313" key="1">
    <source>
        <dbReference type="EMBL" id="GME92814.1"/>
    </source>
</evidence>
<protein>
    <submittedName>
        <fullName evidence="1">Unnamed protein product</fullName>
    </submittedName>
</protein>
<dbReference type="Proteomes" id="UP001165064">
    <property type="component" value="Unassembled WGS sequence"/>
</dbReference>